<proteinExistence type="predicted"/>
<accession>E9GFH2</accession>
<feature type="chain" id="PRO_5003240303" evidence="2">
    <location>
        <begin position="22"/>
        <end position="241"/>
    </location>
</feature>
<evidence type="ECO:0000313" key="3">
    <source>
        <dbReference type="EMBL" id="EFX81638.1"/>
    </source>
</evidence>
<feature type="region of interest" description="Disordered" evidence="1">
    <location>
        <begin position="198"/>
        <end position="217"/>
    </location>
</feature>
<sequence>MRWCLFLGLVALSVSTSNVHQDPNHQSDSLLNTTLFAEAPLGEDTHQLDEVEATTNDEDHSLPFEDDDDEYLDDESEFLPDPEALTDDGGEEEEEVVILDAETRIVAEQLIQELDHISNKLQDDEETVGTSRAISSAEVKKLERLLETAGLSPNSPLLQNLMHQKHEAIPASVLGPNMAGMAGLSSLLGGTAPIGSGSLASASSQVSRSSPIVPGSMTKKNVEEIKYELKHMLFGPENPVS</sequence>
<dbReference type="OrthoDB" id="8197497at2759"/>
<evidence type="ECO:0000256" key="2">
    <source>
        <dbReference type="SAM" id="SignalP"/>
    </source>
</evidence>
<dbReference type="Proteomes" id="UP000000305">
    <property type="component" value="Unassembled WGS sequence"/>
</dbReference>
<feature type="compositionally biased region" description="Acidic residues" evidence="1">
    <location>
        <begin position="64"/>
        <end position="91"/>
    </location>
</feature>
<keyword evidence="4" id="KW-1185">Reference proteome</keyword>
<evidence type="ECO:0000313" key="4">
    <source>
        <dbReference type="Proteomes" id="UP000000305"/>
    </source>
</evidence>
<protein>
    <submittedName>
        <fullName evidence="3">Uncharacterized protein</fullName>
    </submittedName>
</protein>
<organism evidence="3 4">
    <name type="scientific">Daphnia pulex</name>
    <name type="common">Water flea</name>
    <dbReference type="NCBI Taxonomy" id="6669"/>
    <lineage>
        <taxon>Eukaryota</taxon>
        <taxon>Metazoa</taxon>
        <taxon>Ecdysozoa</taxon>
        <taxon>Arthropoda</taxon>
        <taxon>Crustacea</taxon>
        <taxon>Branchiopoda</taxon>
        <taxon>Diplostraca</taxon>
        <taxon>Cladocera</taxon>
        <taxon>Anomopoda</taxon>
        <taxon>Daphniidae</taxon>
        <taxon>Daphnia</taxon>
    </lineage>
</organism>
<dbReference type="HOGENOM" id="CLU_1152754_0_0_1"/>
<dbReference type="AlphaFoldDB" id="E9GFH2"/>
<dbReference type="EMBL" id="GL732542">
    <property type="protein sequence ID" value="EFX81638.1"/>
    <property type="molecule type" value="Genomic_DNA"/>
</dbReference>
<feature type="signal peptide" evidence="2">
    <location>
        <begin position="1"/>
        <end position="21"/>
    </location>
</feature>
<name>E9GFH2_DAPPU</name>
<keyword evidence="2" id="KW-0732">Signal</keyword>
<evidence type="ECO:0000256" key="1">
    <source>
        <dbReference type="SAM" id="MobiDB-lite"/>
    </source>
</evidence>
<dbReference type="KEGG" id="dpx:DAPPUDRAFT_241957"/>
<dbReference type="InParanoid" id="E9GFH2"/>
<gene>
    <name evidence="3" type="ORF">DAPPUDRAFT_241957</name>
</gene>
<feature type="region of interest" description="Disordered" evidence="1">
    <location>
        <begin position="52"/>
        <end position="91"/>
    </location>
</feature>
<feature type="compositionally biased region" description="Low complexity" evidence="1">
    <location>
        <begin position="198"/>
        <end position="213"/>
    </location>
</feature>
<reference evidence="3 4" key="1">
    <citation type="journal article" date="2011" name="Science">
        <title>The ecoresponsive genome of Daphnia pulex.</title>
        <authorList>
            <person name="Colbourne J.K."/>
            <person name="Pfrender M.E."/>
            <person name="Gilbert D."/>
            <person name="Thomas W.K."/>
            <person name="Tucker A."/>
            <person name="Oakley T.H."/>
            <person name="Tokishita S."/>
            <person name="Aerts A."/>
            <person name="Arnold G.J."/>
            <person name="Basu M.K."/>
            <person name="Bauer D.J."/>
            <person name="Caceres C.E."/>
            <person name="Carmel L."/>
            <person name="Casola C."/>
            <person name="Choi J.H."/>
            <person name="Detter J.C."/>
            <person name="Dong Q."/>
            <person name="Dusheyko S."/>
            <person name="Eads B.D."/>
            <person name="Frohlich T."/>
            <person name="Geiler-Samerotte K.A."/>
            <person name="Gerlach D."/>
            <person name="Hatcher P."/>
            <person name="Jogdeo S."/>
            <person name="Krijgsveld J."/>
            <person name="Kriventseva E.V."/>
            <person name="Kultz D."/>
            <person name="Laforsch C."/>
            <person name="Lindquist E."/>
            <person name="Lopez J."/>
            <person name="Manak J.R."/>
            <person name="Muller J."/>
            <person name="Pangilinan J."/>
            <person name="Patwardhan R.P."/>
            <person name="Pitluck S."/>
            <person name="Pritham E.J."/>
            <person name="Rechtsteiner A."/>
            <person name="Rho M."/>
            <person name="Rogozin I.B."/>
            <person name="Sakarya O."/>
            <person name="Salamov A."/>
            <person name="Schaack S."/>
            <person name="Shapiro H."/>
            <person name="Shiga Y."/>
            <person name="Skalitzky C."/>
            <person name="Smith Z."/>
            <person name="Souvorov A."/>
            <person name="Sung W."/>
            <person name="Tang Z."/>
            <person name="Tsuchiya D."/>
            <person name="Tu H."/>
            <person name="Vos H."/>
            <person name="Wang M."/>
            <person name="Wolf Y.I."/>
            <person name="Yamagata H."/>
            <person name="Yamada T."/>
            <person name="Ye Y."/>
            <person name="Shaw J.R."/>
            <person name="Andrews J."/>
            <person name="Crease T.J."/>
            <person name="Tang H."/>
            <person name="Lucas S.M."/>
            <person name="Robertson H.M."/>
            <person name="Bork P."/>
            <person name="Koonin E.V."/>
            <person name="Zdobnov E.M."/>
            <person name="Grigoriev I.V."/>
            <person name="Lynch M."/>
            <person name="Boore J.L."/>
        </authorList>
    </citation>
    <scope>NUCLEOTIDE SEQUENCE [LARGE SCALE GENOMIC DNA]</scope>
</reference>